<comment type="caution">
    <text evidence="1">The sequence shown here is derived from an EMBL/GenBank/DDBJ whole genome shotgun (WGS) entry which is preliminary data.</text>
</comment>
<accession>A0A7D9J075</accession>
<gene>
    <name evidence="1" type="ORF">PACLA_8A006410</name>
</gene>
<dbReference type="Proteomes" id="UP001152795">
    <property type="component" value="Unassembled WGS sequence"/>
</dbReference>
<organism evidence="1 2">
    <name type="scientific">Paramuricea clavata</name>
    <name type="common">Red gorgonian</name>
    <name type="synonym">Violescent sea-whip</name>
    <dbReference type="NCBI Taxonomy" id="317549"/>
    <lineage>
        <taxon>Eukaryota</taxon>
        <taxon>Metazoa</taxon>
        <taxon>Cnidaria</taxon>
        <taxon>Anthozoa</taxon>
        <taxon>Octocorallia</taxon>
        <taxon>Malacalcyonacea</taxon>
        <taxon>Plexauridae</taxon>
        <taxon>Paramuricea</taxon>
    </lineage>
</organism>
<sequence>EKNELEVIRAVSNRKSGVRLGFIDFYTASYYSERISKNNLHIARIIPRDRAYGVLLGKDWSPQVVECLRRLSEDNRHVIHEVIPKYIRMSEHKTGLMEYFSGSAFGYTIYGLSGLLCLLIVLGLCFHRGYFEWKEKE</sequence>
<feature type="non-terminal residue" evidence="1">
    <location>
        <position position="1"/>
    </location>
</feature>
<reference evidence="1" key="1">
    <citation type="submission" date="2020-04" db="EMBL/GenBank/DDBJ databases">
        <authorList>
            <person name="Alioto T."/>
            <person name="Alioto T."/>
            <person name="Gomez Garrido J."/>
        </authorList>
    </citation>
    <scope>NUCLEOTIDE SEQUENCE</scope>
    <source>
        <strain evidence="1">A484AB</strain>
    </source>
</reference>
<protein>
    <submittedName>
        <fullName evidence="1">Uncharacterized protein</fullName>
    </submittedName>
</protein>
<dbReference type="AlphaFoldDB" id="A0A7D9J075"/>
<evidence type="ECO:0000313" key="1">
    <source>
        <dbReference type="EMBL" id="CAB4019045.1"/>
    </source>
</evidence>
<name>A0A7D9J075_PARCT</name>
<keyword evidence="2" id="KW-1185">Reference proteome</keyword>
<evidence type="ECO:0000313" key="2">
    <source>
        <dbReference type="Proteomes" id="UP001152795"/>
    </source>
</evidence>
<dbReference type="EMBL" id="CACRXK020010272">
    <property type="protein sequence ID" value="CAB4019045.1"/>
    <property type="molecule type" value="Genomic_DNA"/>
</dbReference>
<proteinExistence type="predicted"/>